<dbReference type="EMBL" id="JACJPW010000086">
    <property type="protein sequence ID" value="MBD2184523.1"/>
    <property type="molecule type" value="Genomic_DNA"/>
</dbReference>
<reference evidence="1" key="2">
    <citation type="submission" date="2020-08" db="EMBL/GenBank/DDBJ databases">
        <authorList>
            <person name="Chen M."/>
            <person name="Teng W."/>
            <person name="Zhao L."/>
            <person name="Hu C."/>
            <person name="Zhou Y."/>
            <person name="Han B."/>
            <person name="Song L."/>
            <person name="Shu W."/>
        </authorList>
    </citation>
    <scope>NUCLEOTIDE SEQUENCE</scope>
    <source>
        <strain evidence="1">FACHB-1375</strain>
    </source>
</reference>
<reference evidence="1" key="1">
    <citation type="journal article" date="2015" name="ISME J.">
        <title>Draft Genome Sequence of Streptomyces incarnatus NRRL8089, which Produces the Nucleoside Antibiotic Sinefungin.</title>
        <authorList>
            <person name="Oshima K."/>
            <person name="Hattori M."/>
            <person name="Shimizu H."/>
            <person name="Fukuda K."/>
            <person name="Nemoto M."/>
            <person name="Inagaki K."/>
            <person name="Tamura T."/>
        </authorList>
    </citation>
    <scope>NUCLEOTIDE SEQUENCE</scope>
    <source>
        <strain evidence="1">FACHB-1375</strain>
    </source>
</reference>
<organism evidence="1 2">
    <name type="scientific">Aerosakkonema funiforme FACHB-1375</name>
    <dbReference type="NCBI Taxonomy" id="2949571"/>
    <lineage>
        <taxon>Bacteria</taxon>
        <taxon>Bacillati</taxon>
        <taxon>Cyanobacteriota</taxon>
        <taxon>Cyanophyceae</taxon>
        <taxon>Oscillatoriophycideae</taxon>
        <taxon>Aerosakkonematales</taxon>
        <taxon>Aerosakkonemataceae</taxon>
        <taxon>Aerosakkonema</taxon>
    </lineage>
</organism>
<accession>A0A926ZIK0</accession>
<keyword evidence="2" id="KW-1185">Reference proteome</keyword>
<gene>
    <name evidence="1" type="ORF">H6G03_26220</name>
</gene>
<dbReference type="SUPFAM" id="SSF55144">
    <property type="entry name" value="LigT-like"/>
    <property type="match status" value="1"/>
</dbReference>
<name>A0A926ZIK0_9CYAN</name>
<evidence type="ECO:0000313" key="1">
    <source>
        <dbReference type="EMBL" id="MBD2184523.1"/>
    </source>
</evidence>
<dbReference type="InterPro" id="IPR009097">
    <property type="entry name" value="Cyclic_Pdiesterase"/>
</dbReference>
<evidence type="ECO:0000313" key="2">
    <source>
        <dbReference type="Proteomes" id="UP000641646"/>
    </source>
</evidence>
<dbReference type="AlphaFoldDB" id="A0A926ZIK0"/>
<proteinExistence type="predicted"/>
<dbReference type="Pfam" id="PF13563">
    <property type="entry name" value="2_5_RNA_ligase2"/>
    <property type="match status" value="1"/>
</dbReference>
<keyword evidence="1" id="KW-0436">Ligase</keyword>
<dbReference type="Gene3D" id="3.90.1140.10">
    <property type="entry name" value="Cyclic phosphodiesterase"/>
    <property type="match status" value="1"/>
</dbReference>
<comment type="caution">
    <text evidence="1">The sequence shown here is derived from an EMBL/GenBank/DDBJ whole genome shotgun (WGS) entry which is preliminary data.</text>
</comment>
<dbReference type="RefSeq" id="WP_190471073.1">
    <property type="nucleotide sequence ID" value="NZ_JACJPW010000086.1"/>
</dbReference>
<dbReference type="InterPro" id="IPR050580">
    <property type="entry name" value="2H_phosphoesterase_YjcG-like"/>
</dbReference>
<protein>
    <submittedName>
        <fullName evidence="1">2'-5' RNA ligase family protein</fullName>
    </submittedName>
</protein>
<dbReference type="PANTHER" id="PTHR40037">
    <property type="entry name" value="PHOSPHOESTERASE YJCG-RELATED"/>
    <property type="match status" value="1"/>
</dbReference>
<sequence>MDKSKKRFFIALLPPQEMQSRANEIKQYFADRYNSRHAQKSPPHITLQPPFEYAIDSVPTLLESLSSFASTQQAVPITLSGFAAFPPRVIYINVLKTPALLSLQKDLMARMETSLSIVDPVSKKRPFAPHMTVAFKDLTRQNFHAAWPEFQERSLQYEFLADKLTLLIHDGSRWNIHSQFPLS</sequence>
<dbReference type="PANTHER" id="PTHR40037:SF1">
    <property type="entry name" value="PHOSPHOESTERASE SAOUHSC_00951-RELATED"/>
    <property type="match status" value="1"/>
</dbReference>
<dbReference type="Proteomes" id="UP000641646">
    <property type="component" value="Unassembled WGS sequence"/>
</dbReference>
<dbReference type="GO" id="GO:0016874">
    <property type="term" value="F:ligase activity"/>
    <property type="evidence" value="ECO:0007669"/>
    <property type="project" value="UniProtKB-KW"/>
</dbReference>